<feature type="compositionally biased region" description="Polar residues" evidence="3">
    <location>
        <begin position="720"/>
        <end position="747"/>
    </location>
</feature>
<feature type="region of interest" description="Disordered" evidence="3">
    <location>
        <begin position="662"/>
        <end position="766"/>
    </location>
</feature>
<feature type="compositionally biased region" description="Polar residues" evidence="3">
    <location>
        <begin position="662"/>
        <end position="711"/>
    </location>
</feature>
<organism evidence="4 5">
    <name type="scientific">Blattamonas nauphoetae</name>
    <dbReference type="NCBI Taxonomy" id="2049346"/>
    <lineage>
        <taxon>Eukaryota</taxon>
        <taxon>Metamonada</taxon>
        <taxon>Preaxostyla</taxon>
        <taxon>Oxymonadida</taxon>
        <taxon>Blattamonas</taxon>
    </lineage>
</organism>
<evidence type="ECO:0000256" key="2">
    <source>
        <dbReference type="SAM" id="Coils"/>
    </source>
</evidence>
<evidence type="ECO:0000256" key="1">
    <source>
        <dbReference type="ARBA" id="ARBA00005485"/>
    </source>
</evidence>
<sequence length="766" mass="86646">MAVRQRLKAHRDKMKFEDYLAALDREKTNSRVLREKFSKQQGIIQDQVAAIRKQTQEKDRKIQDQESTILAKDQKIATLTQQLHEAQQTISKVENLQTETSTHAQKLLQQEREKLQDSEQTILDLKQQLKQEKLANTTLKQELSQSSNSTKIKETDYRTRIQALETHTTQVNDENGRLSGELNIAKSENAALLKQIEKLRNDLNEQQASARSLERTMNEKLQHLKQESLRMKDHSESFRQESSQLAAQAKNSREAQLLAELELLEAKACFVRLHACLRQWVEFFLWFHSASKLDLQTTATDAILNEERTLADAGRGKIMGEERNWSEMVHNPDRSAVSIVKGRLHSSSTHPLKNGWSMDSLEHELESIFTTPSTVPSLNESLHEIRELDVNQWISDVVKMKQGELGVDTTSIQDSIDDVNRQFSDLLRKLTQAEDPLQTLLPTLTNDSDRETYQSILSIVPNHHSPNPTHHSPASPHAEKAFAKEVLKAEMTMKSYHHAKEIRAARSAEEMKKIAHNLAGLFRQFVAETVAARDSTKQQLIRITSLVGQLMDLNTDATRNTILDGAEINNRVSYQEITGWSDYLANRILTDDVPLLFREWERIKTVLYDDLINKLQAVTSDSGGESWKKVVGTLQGLVDSIHSDSDSWTTLLADLRSEPSSLLPSHITQSRSPLHQSMNLSGSTPLQSPFLTNHTSPASLFSSPSTFSNITPRYPRQVETPDSSPSSHLTPLSQRNTIGAATPNRDSPQFHFTGVTPKDSPPNKKS</sequence>
<keyword evidence="2" id="KW-0175">Coiled coil</keyword>
<feature type="coiled-coil region" evidence="2">
    <location>
        <begin position="69"/>
        <end position="142"/>
    </location>
</feature>
<keyword evidence="5" id="KW-1185">Reference proteome</keyword>
<gene>
    <name evidence="4" type="ORF">BLNAU_4490</name>
</gene>
<proteinExistence type="inferred from homology"/>
<feature type="coiled-coil region" evidence="2">
    <location>
        <begin position="182"/>
        <end position="223"/>
    </location>
</feature>
<accession>A0ABQ9YA31</accession>
<evidence type="ECO:0000313" key="5">
    <source>
        <dbReference type="Proteomes" id="UP001281761"/>
    </source>
</evidence>
<dbReference type="PANTHER" id="PTHR32054:SF31">
    <property type="entry name" value="PROTEIN WEAK CHLOROPLAST MOVEMENT UNDER BLUE LIGHT 1"/>
    <property type="match status" value="1"/>
</dbReference>
<name>A0ABQ9YA31_9EUKA</name>
<protein>
    <submittedName>
        <fullName evidence="4">Uncharacterized protein</fullName>
    </submittedName>
</protein>
<evidence type="ECO:0000256" key="3">
    <source>
        <dbReference type="SAM" id="MobiDB-lite"/>
    </source>
</evidence>
<comment type="similarity">
    <text evidence="1">Belongs to the WEB family.</text>
</comment>
<comment type="caution">
    <text evidence="4">The sequence shown here is derived from an EMBL/GenBank/DDBJ whole genome shotgun (WGS) entry which is preliminary data.</text>
</comment>
<dbReference type="Proteomes" id="UP001281761">
    <property type="component" value="Unassembled WGS sequence"/>
</dbReference>
<reference evidence="4 5" key="1">
    <citation type="journal article" date="2022" name="bioRxiv">
        <title>Genomics of Preaxostyla Flagellates Illuminates Evolutionary Transitions and the Path Towards Mitochondrial Loss.</title>
        <authorList>
            <person name="Novak L.V.F."/>
            <person name="Treitli S.C."/>
            <person name="Pyrih J."/>
            <person name="Halakuc P."/>
            <person name="Pipaliya S.V."/>
            <person name="Vacek V."/>
            <person name="Brzon O."/>
            <person name="Soukal P."/>
            <person name="Eme L."/>
            <person name="Dacks J.B."/>
            <person name="Karnkowska A."/>
            <person name="Elias M."/>
            <person name="Hampl V."/>
        </authorList>
    </citation>
    <scope>NUCLEOTIDE SEQUENCE [LARGE SCALE GENOMIC DNA]</scope>
    <source>
        <strain evidence="4">NAU3</strain>
        <tissue evidence="4">Gut</tissue>
    </source>
</reference>
<dbReference type="EMBL" id="JARBJD010000022">
    <property type="protein sequence ID" value="KAK2960592.1"/>
    <property type="molecule type" value="Genomic_DNA"/>
</dbReference>
<evidence type="ECO:0000313" key="4">
    <source>
        <dbReference type="EMBL" id="KAK2960592.1"/>
    </source>
</evidence>
<dbReference type="PANTHER" id="PTHR32054">
    <property type="entry name" value="HEAVY CHAIN, PUTATIVE, EXPRESSED-RELATED-RELATED"/>
    <property type="match status" value="1"/>
</dbReference>